<evidence type="ECO:0000313" key="3">
    <source>
        <dbReference type="EMBL" id="VDI37205.1"/>
    </source>
</evidence>
<reference evidence="3" key="1">
    <citation type="submission" date="2018-11" db="EMBL/GenBank/DDBJ databases">
        <authorList>
            <person name="Alioto T."/>
            <person name="Alioto T."/>
        </authorList>
    </citation>
    <scope>NUCLEOTIDE SEQUENCE</scope>
</reference>
<dbReference type="InterPro" id="IPR032171">
    <property type="entry name" value="COR-A"/>
</dbReference>
<comment type="caution">
    <text evidence="3">The sequence shown here is derived from an EMBL/GenBank/DDBJ whole genome shotgun (WGS) entry which is preliminary data.</text>
</comment>
<sequence length="607" mass="70056">MFAQTPLMQHLVIDDQIFVNAKDEHDPDMVKIKDVIMSESKKQPTWGESLPKCFIPLELEFASLIRRNIPLITIEHLKKINSKQPIRSLSETELKVFLKFQHSIGKILYFDEHKLDKHIILSPKLLIDAFKSIVTDRSFCQGDKDREELWDVMNTQGVVSKNDIQTVWKKNTFYNDKDYLLEVMTHLDILVEPKRYDSDQKRIPVGFYYIPSMVQTEDDSGYLQSAGFKNRSIAIAFRSSSIMIPPALSFRFISYCLYVWAVKTYGQTNKEMLFHRSGVFTIDSSLDMCITCEDKMIIARLVHAKSNTLILRDVASSIYECLSSALEKISKLYIRTSSDQTQTGDASFMTRICCNSPNNPCGFHANVANQDIVWICPSHGIEHSIHTITSWIAGKDEEKCNPGCPVTNEEFLKLTPSDLHLRRLSSLYSTFEAKELAINLGWSNREVDTVLETEDPRTSSFEILRQCRDSKMVKFEDIKEALEKIGKESIHILCKLVKGKSISFDMEPEKWDLVPTEEHIDRLAPLVGKNSLPFLIELDMDFHTWEQISHRQNDRDLVRLNKDILEEWRLKFCRMHSLKPTLRKIAHAFSNIGKNIKIVDNTLSDLF</sequence>
<feature type="domain" description="COR" evidence="2">
    <location>
        <begin position="53"/>
        <end position="195"/>
    </location>
</feature>
<evidence type="ECO:0000259" key="2">
    <source>
        <dbReference type="Pfam" id="PF16095"/>
    </source>
</evidence>
<dbReference type="AlphaFoldDB" id="A0A8B6EMP1"/>
<accession>A0A8B6EMP1</accession>
<keyword evidence="1" id="KW-0677">Repeat</keyword>
<dbReference type="InterPro" id="IPR036388">
    <property type="entry name" value="WH-like_DNA-bd_sf"/>
</dbReference>
<proteinExistence type="predicted"/>
<name>A0A8B6EMP1_MYTGA</name>
<evidence type="ECO:0000313" key="4">
    <source>
        <dbReference type="Proteomes" id="UP000596742"/>
    </source>
</evidence>
<keyword evidence="4" id="KW-1185">Reference proteome</keyword>
<evidence type="ECO:0000256" key="1">
    <source>
        <dbReference type="ARBA" id="ARBA00022737"/>
    </source>
</evidence>
<organism evidence="3 4">
    <name type="scientific">Mytilus galloprovincialis</name>
    <name type="common">Mediterranean mussel</name>
    <dbReference type="NCBI Taxonomy" id="29158"/>
    <lineage>
        <taxon>Eukaryota</taxon>
        <taxon>Metazoa</taxon>
        <taxon>Spiralia</taxon>
        <taxon>Lophotrochozoa</taxon>
        <taxon>Mollusca</taxon>
        <taxon>Bivalvia</taxon>
        <taxon>Autobranchia</taxon>
        <taxon>Pteriomorphia</taxon>
        <taxon>Mytilida</taxon>
        <taxon>Mytiloidea</taxon>
        <taxon>Mytilidae</taxon>
        <taxon>Mytilinae</taxon>
        <taxon>Mytilus</taxon>
    </lineage>
</organism>
<protein>
    <recommendedName>
        <fullName evidence="2">COR domain-containing protein</fullName>
    </recommendedName>
</protein>
<gene>
    <name evidence="3" type="ORF">MGAL_10B082806</name>
</gene>
<dbReference type="Pfam" id="PF16095">
    <property type="entry name" value="COR-A"/>
    <property type="match status" value="1"/>
</dbReference>
<dbReference type="OrthoDB" id="10031931at2759"/>
<dbReference type="Gene3D" id="1.10.10.10">
    <property type="entry name" value="Winged helix-like DNA-binding domain superfamily/Winged helix DNA-binding domain"/>
    <property type="match status" value="1"/>
</dbReference>
<dbReference type="Proteomes" id="UP000596742">
    <property type="component" value="Unassembled WGS sequence"/>
</dbReference>
<dbReference type="EMBL" id="UYJE01005414">
    <property type="protein sequence ID" value="VDI37205.1"/>
    <property type="molecule type" value="Genomic_DNA"/>
</dbReference>